<evidence type="ECO:0000259" key="4">
    <source>
        <dbReference type="Pfam" id="PF23598"/>
    </source>
</evidence>
<evidence type="ECO:0000313" key="6">
    <source>
        <dbReference type="Proteomes" id="UP000636709"/>
    </source>
</evidence>
<sequence length="476" mass="54833">MRRILSLSYDNLPQHLKTCLLYLSIFPEDYEIERDQVVRRWIAEGFINTEGGQDLKEIGNCHFNDLINRSLIQPVKIQYDGRVDSCRVHDMILDLLISKSIEENFATFIGGKNQKLVLHRKARRLSLHYYFHEHTMVPSTMFISQCRSLSIFGYSEHMPSLSNFRALRVLDIENELGELQHLHTLDLGETKIKKFPKSIVLMQNLTCLCVNNLELPEEIGNLHALQELSVIKINKNSSASSLLGLGSLIKLRILRLCWCIVNTRPDSKAYVDNLLSSLRRLGRANLRRLYIQSYYGYSIEFLLDSWFPIPHLLQTFCMTMEYHFPRIPFWITSLENLSYLDINVDSVEQKALDVLGNLPSLMYLWVTAKATVCKERLFIRSSMFISLKEFHFTCLSSGVDLMFEAGAMTKLVKLMISFYAGDDLYSGFQHLSSLKHLVAEIICSSMTAQEVQALEEAIRSAVDILPNCPTLEVRIW</sequence>
<dbReference type="InterPro" id="IPR044974">
    <property type="entry name" value="Disease_R_plants"/>
</dbReference>
<dbReference type="FunFam" id="1.10.10.10:FF:000322">
    <property type="entry name" value="Probable disease resistance protein At1g63360"/>
    <property type="match status" value="1"/>
</dbReference>
<gene>
    <name evidence="5" type="ORF">HU200_052796</name>
</gene>
<keyword evidence="6" id="KW-1185">Reference proteome</keyword>
<dbReference type="GO" id="GO:0009626">
    <property type="term" value="P:plant-type hypersensitive response"/>
    <property type="evidence" value="ECO:0007669"/>
    <property type="project" value="UniProtKB-ARBA"/>
</dbReference>
<reference evidence="5" key="1">
    <citation type="submission" date="2020-07" db="EMBL/GenBank/DDBJ databases">
        <title>Genome sequence and genetic diversity analysis of an under-domesticated orphan crop, white fonio (Digitaria exilis).</title>
        <authorList>
            <person name="Bennetzen J.L."/>
            <person name="Chen S."/>
            <person name="Ma X."/>
            <person name="Wang X."/>
            <person name="Yssel A.E.J."/>
            <person name="Chaluvadi S.R."/>
            <person name="Johnson M."/>
            <person name="Gangashetty P."/>
            <person name="Hamidou F."/>
            <person name="Sanogo M.D."/>
            <person name="Zwaenepoel A."/>
            <person name="Wallace J."/>
            <person name="Van De Peer Y."/>
            <person name="Van Deynze A."/>
        </authorList>
    </citation>
    <scope>NUCLEOTIDE SEQUENCE</scope>
    <source>
        <tissue evidence="5">Leaves</tissue>
    </source>
</reference>
<accession>A0A835ALL5</accession>
<dbReference type="OrthoDB" id="655748at2759"/>
<evidence type="ECO:0000259" key="3">
    <source>
        <dbReference type="Pfam" id="PF23559"/>
    </source>
</evidence>
<dbReference type="PANTHER" id="PTHR23155:SF1137">
    <property type="entry name" value="OS08G0387700 PROTEIN"/>
    <property type="match status" value="1"/>
</dbReference>
<protein>
    <submittedName>
        <fullName evidence="5">Uncharacterized protein</fullName>
    </submittedName>
</protein>
<dbReference type="AlphaFoldDB" id="A0A835ALL5"/>
<proteinExistence type="predicted"/>
<dbReference type="InterPro" id="IPR032675">
    <property type="entry name" value="LRR_dom_sf"/>
</dbReference>
<evidence type="ECO:0000313" key="5">
    <source>
        <dbReference type="EMBL" id="KAF8667594.1"/>
    </source>
</evidence>
<dbReference type="Gene3D" id="3.80.10.10">
    <property type="entry name" value="Ribonuclease Inhibitor"/>
    <property type="match status" value="1"/>
</dbReference>
<dbReference type="Gene3D" id="1.10.10.10">
    <property type="entry name" value="Winged helix-like DNA-binding domain superfamily/Winged helix DNA-binding domain"/>
    <property type="match status" value="1"/>
</dbReference>
<dbReference type="GO" id="GO:0002758">
    <property type="term" value="P:innate immune response-activating signaling pathway"/>
    <property type="evidence" value="ECO:0007669"/>
    <property type="project" value="UniProtKB-ARBA"/>
</dbReference>
<feature type="domain" description="Disease resistance R13L4/SHOC-2-like LRR" evidence="4">
    <location>
        <begin position="174"/>
        <end position="471"/>
    </location>
</feature>
<dbReference type="InterPro" id="IPR036388">
    <property type="entry name" value="WH-like_DNA-bd_sf"/>
</dbReference>
<evidence type="ECO:0000256" key="1">
    <source>
        <dbReference type="ARBA" id="ARBA00022737"/>
    </source>
</evidence>
<comment type="caution">
    <text evidence="5">The sequence shown here is derived from an EMBL/GenBank/DDBJ whole genome shotgun (WGS) entry which is preliminary data.</text>
</comment>
<organism evidence="5 6">
    <name type="scientific">Digitaria exilis</name>
    <dbReference type="NCBI Taxonomy" id="1010633"/>
    <lineage>
        <taxon>Eukaryota</taxon>
        <taxon>Viridiplantae</taxon>
        <taxon>Streptophyta</taxon>
        <taxon>Embryophyta</taxon>
        <taxon>Tracheophyta</taxon>
        <taxon>Spermatophyta</taxon>
        <taxon>Magnoliopsida</taxon>
        <taxon>Liliopsida</taxon>
        <taxon>Poales</taxon>
        <taxon>Poaceae</taxon>
        <taxon>PACMAD clade</taxon>
        <taxon>Panicoideae</taxon>
        <taxon>Panicodae</taxon>
        <taxon>Paniceae</taxon>
        <taxon>Anthephorinae</taxon>
        <taxon>Digitaria</taxon>
    </lineage>
</organism>
<evidence type="ECO:0000256" key="2">
    <source>
        <dbReference type="ARBA" id="ARBA00022821"/>
    </source>
</evidence>
<dbReference type="Proteomes" id="UP000636709">
    <property type="component" value="Unassembled WGS sequence"/>
</dbReference>
<dbReference type="EMBL" id="JACEFO010002299">
    <property type="protein sequence ID" value="KAF8667594.1"/>
    <property type="molecule type" value="Genomic_DNA"/>
</dbReference>
<dbReference type="SUPFAM" id="SSF52058">
    <property type="entry name" value="L domain-like"/>
    <property type="match status" value="1"/>
</dbReference>
<keyword evidence="1" id="KW-0677">Repeat</keyword>
<dbReference type="GO" id="GO:0042742">
    <property type="term" value="P:defense response to bacterium"/>
    <property type="evidence" value="ECO:0007669"/>
    <property type="project" value="UniProtKB-ARBA"/>
</dbReference>
<dbReference type="InterPro" id="IPR058922">
    <property type="entry name" value="WHD_DRP"/>
</dbReference>
<dbReference type="PANTHER" id="PTHR23155">
    <property type="entry name" value="DISEASE RESISTANCE PROTEIN RP"/>
    <property type="match status" value="1"/>
</dbReference>
<dbReference type="Pfam" id="PF23598">
    <property type="entry name" value="LRR_14"/>
    <property type="match status" value="1"/>
</dbReference>
<keyword evidence="2" id="KW-0611">Plant defense</keyword>
<dbReference type="InterPro" id="IPR055414">
    <property type="entry name" value="LRR_R13L4/SHOC2-like"/>
</dbReference>
<name>A0A835ALL5_9POAL</name>
<feature type="domain" description="Disease resistance protein winged helix" evidence="3">
    <location>
        <begin position="25"/>
        <end position="95"/>
    </location>
</feature>
<dbReference type="Pfam" id="PF23559">
    <property type="entry name" value="WHD_DRP"/>
    <property type="match status" value="1"/>
</dbReference>